<gene>
    <name evidence="2" type="ORF">OH136_13495</name>
</gene>
<sequence length="212" mass="23136">MGQSVWFWNAIAKNYAKSPITNEAAYQHKLETTQSYLTPDMDVLEIGCGTGSTAIVHAPLVRSYLATDFSDKMLAIAKKKVRAAGLSNLTVDKLDIDAMGYEANSFDAVLAMSILHLLPDYKQVVKQLYDVVKPGGFLISSTVCMSEINGLPGIFGNTIVPALSKINLMPPVQRFDKSELEASITDVGFALDHVWQPKRGEAVFIVAQKPAK</sequence>
<dbReference type="CDD" id="cd02440">
    <property type="entry name" value="AdoMet_MTases"/>
    <property type="match status" value="1"/>
</dbReference>
<dbReference type="GO" id="GO:0032259">
    <property type="term" value="P:methylation"/>
    <property type="evidence" value="ECO:0007669"/>
    <property type="project" value="UniProtKB-KW"/>
</dbReference>
<dbReference type="PANTHER" id="PTHR42912:SF80">
    <property type="entry name" value="METHYLTRANSFERASE DOMAIN-CONTAINING PROTEIN"/>
    <property type="match status" value="1"/>
</dbReference>
<reference evidence="2" key="1">
    <citation type="submission" date="2022-10" db="EMBL/GenBank/DDBJ databases">
        <authorList>
            <person name="Yue Y."/>
        </authorList>
    </citation>
    <scope>NUCLEOTIDE SEQUENCE</scope>
    <source>
        <strain evidence="2">Z654</strain>
    </source>
</reference>
<dbReference type="RefSeq" id="WP_263954497.1">
    <property type="nucleotide sequence ID" value="NZ_JAOYFC010000003.1"/>
</dbReference>
<keyword evidence="2" id="KW-0808">Transferase</keyword>
<dbReference type="Proteomes" id="UP001208041">
    <property type="component" value="Unassembled WGS sequence"/>
</dbReference>
<dbReference type="InterPro" id="IPR050508">
    <property type="entry name" value="Methyltransf_Superfamily"/>
</dbReference>
<keyword evidence="3" id="KW-1185">Reference proteome</keyword>
<dbReference type="InterPro" id="IPR029063">
    <property type="entry name" value="SAM-dependent_MTases_sf"/>
</dbReference>
<dbReference type="EMBL" id="JAOYFC010000003">
    <property type="protein sequence ID" value="MCV6825570.1"/>
    <property type="molecule type" value="Genomic_DNA"/>
</dbReference>
<accession>A0AAE3LUS4</accession>
<dbReference type="AlphaFoldDB" id="A0AAE3LUS4"/>
<feature type="domain" description="Methyltransferase" evidence="1">
    <location>
        <begin position="43"/>
        <end position="136"/>
    </location>
</feature>
<dbReference type="InterPro" id="IPR041698">
    <property type="entry name" value="Methyltransf_25"/>
</dbReference>
<keyword evidence="2" id="KW-0489">Methyltransferase</keyword>
<comment type="caution">
    <text evidence="2">The sequence shown here is derived from an EMBL/GenBank/DDBJ whole genome shotgun (WGS) entry which is preliminary data.</text>
</comment>
<organism evidence="2 3">
    <name type="scientific">Halocynthiibacter halioticoli</name>
    <dbReference type="NCBI Taxonomy" id="2986804"/>
    <lineage>
        <taxon>Bacteria</taxon>
        <taxon>Pseudomonadati</taxon>
        <taxon>Pseudomonadota</taxon>
        <taxon>Alphaproteobacteria</taxon>
        <taxon>Rhodobacterales</taxon>
        <taxon>Paracoccaceae</taxon>
        <taxon>Halocynthiibacter</taxon>
    </lineage>
</organism>
<dbReference type="Pfam" id="PF13649">
    <property type="entry name" value="Methyltransf_25"/>
    <property type="match status" value="1"/>
</dbReference>
<evidence type="ECO:0000313" key="3">
    <source>
        <dbReference type="Proteomes" id="UP001208041"/>
    </source>
</evidence>
<dbReference type="GO" id="GO:0008168">
    <property type="term" value="F:methyltransferase activity"/>
    <property type="evidence" value="ECO:0007669"/>
    <property type="project" value="UniProtKB-KW"/>
</dbReference>
<evidence type="ECO:0000313" key="2">
    <source>
        <dbReference type="EMBL" id="MCV6825570.1"/>
    </source>
</evidence>
<evidence type="ECO:0000259" key="1">
    <source>
        <dbReference type="Pfam" id="PF13649"/>
    </source>
</evidence>
<dbReference type="SUPFAM" id="SSF53335">
    <property type="entry name" value="S-adenosyl-L-methionine-dependent methyltransferases"/>
    <property type="match status" value="1"/>
</dbReference>
<dbReference type="PANTHER" id="PTHR42912">
    <property type="entry name" value="METHYLTRANSFERASE"/>
    <property type="match status" value="1"/>
</dbReference>
<protein>
    <submittedName>
        <fullName evidence="2">Class I SAM-dependent methyltransferase</fullName>
    </submittedName>
</protein>
<name>A0AAE3LUS4_9RHOB</name>
<proteinExistence type="predicted"/>
<dbReference type="Gene3D" id="3.40.50.150">
    <property type="entry name" value="Vaccinia Virus protein VP39"/>
    <property type="match status" value="1"/>
</dbReference>